<dbReference type="Pfam" id="PF12950">
    <property type="entry name" value="TaqI_C"/>
    <property type="match status" value="1"/>
</dbReference>
<dbReference type="InterPro" id="IPR029063">
    <property type="entry name" value="SAM-dependent_MTases_sf"/>
</dbReference>
<evidence type="ECO:0000256" key="4">
    <source>
        <dbReference type="ARBA" id="ARBA00022691"/>
    </source>
</evidence>
<keyword evidence="3" id="KW-0808">Transferase</keyword>
<feature type="domain" description="TaqI-like C-terminal specificity" evidence="9">
    <location>
        <begin position="299"/>
        <end position="424"/>
    </location>
</feature>
<accession>A0A1G8J5X2</accession>
<evidence type="ECO:0000259" key="8">
    <source>
        <dbReference type="Pfam" id="PF07669"/>
    </source>
</evidence>
<dbReference type="EMBL" id="FNCG01000018">
    <property type="protein sequence ID" value="SDI26482.1"/>
    <property type="molecule type" value="Genomic_DNA"/>
</dbReference>
<keyword evidence="11" id="KW-1185">Reference proteome</keyword>
<keyword evidence="5" id="KW-0680">Restriction system</keyword>
<feature type="domain" description="Type II methyltransferase M.TaqI-like" evidence="8">
    <location>
        <begin position="48"/>
        <end position="187"/>
    </location>
</feature>
<dbReference type="GO" id="GO:0009307">
    <property type="term" value="P:DNA restriction-modification system"/>
    <property type="evidence" value="ECO:0007669"/>
    <property type="project" value="UniProtKB-KW"/>
</dbReference>
<evidence type="ECO:0000256" key="7">
    <source>
        <dbReference type="ARBA" id="ARBA00047942"/>
    </source>
</evidence>
<dbReference type="InterPro" id="IPR025931">
    <property type="entry name" value="TaqI_C"/>
</dbReference>
<keyword evidence="2 10" id="KW-0489">Methyltransferase</keyword>
<keyword evidence="6" id="KW-0238">DNA-binding</keyword>
<dbReference type="PANTHER" id="PTHR33841">
    <property type="entry name" value="DNA METHYLTRANSFERASE YEEA-RELATED"/>
    <property type="match status" value="1"/>
</dbReference>
<dbReference type="InterPro" id="IPR050953">
    <property type="entry name" value="N4_N6_ade-DNA_methylase"/>
</dbReference>
<dbReference type="AlphaFoldDB" id="A0A1G8J5X2"/>
<dbReference type="Pfam" id="PF07669">
    <property type="entry name" value="Eco57I"/>
    <property type="match status" value="1"/>
</dbReference>
<dbReference type="InterPro" id="IPR011639">
    <property type="entry name" value="MethylTrfase_TaqI-like_dom"/>
</dbReference>
<evidence type="ECO:0000256" key="5">
    <source>
        <dbReference type="ARBA" id="ARBA00022747"/>
    </source>
</evidence>
<comment type="catalytic activity">
    <reaction evidence="7">
        <text>a 2'-deoxyadenosine in DNA + S-adenosyl-L-methionine = an N(6)-methyl-2'-deoxyadenosine in DNA + S-adenosyl-L-homocysteine + H(+)</text>
        <dbReference type="Rhea" id="RHEA:15197"/>
        <dbReference type="Rhea" id="RHEA-COMP:12418"/>
        <dbReference type="Rhea" id="RHEA-COMP:12419"/>
        <dbReference type="ChEBI" id="CHEBI:15378"/>
        <dbReference type="ChEBI" id="CHEBI:57856"/>
        <dbReference type="ChEBI" id="CHEBI:59789"/>
        <dbReference type="ChEBI" id="CHEBI:90615"/>
        <dbReference type="ChEBI" id="CHEBI:90616"/>
        <dbReference type="EC" id="2.1.1.72"/>
    </reaction>
</comment>
<dbReference type="GO" id="GO:0003677">
    <property type="term" value="F:DNA binding"/>
    <property type="evidence" value="ECO:0007669"/>
    <property type="project" value="UniProtKB-KW"/>
</dbReference>
<evidence type="ECO:0000256" key="1">
    <source>
        <dbReference type="ARBA" id="ARBA00011900"/>
    </source>
</evidence>
<evidence type="ECO:0000259" key="9">
    <source>
        <dbReference type="Pfam" id="PF12950"/>
    </source>
</evidence>
<dbReference type="GO" id="GO:0009007">
    <property type="term" value="F:site-specific DNA-methyltransferase (adenine-specific) activity"/>
    <property type="evidence" value="ECO:0007669"/>
    <property type="project" value="UniProtKB-EC"/>
</dbReference>
<dbReference type="Proteomes" id="UP000199705">
    <property type="component" value="Unassembled WGS sequence"/>
</dbReference>
<gene>
    <name evidence="10" type="ORF">SAMN05192573_1183</name>
</gene>
<evidence type="ECO:0000256" key="3">
    <source>
        <dbReference type="ARBA" id="ARBA00022679"/>
    </source>
</evidence>
<dbReference type="GO" id="GO:0032259">
    <property type="term" value="P:methylation"/>
    <property type="evidence" value="ECO:0007669"/>
    <property type="project" value="UniProtKB-KW"/>
</dbReference>
<reference evidence="11" key="1">
    <citation type="submission" date="2016-10" db="EMBL/GenBank/DDBJ databases">
        <authorList>
            <person name="Varghese N."/>
            <person name="Submissions S."/>
        </authorList>
    </citation>
    <scope>NUCLEOTIDE SEQUENCE [LARGE SCALE GENOMIC DNA]</scope>
    <source>
        <strain evidence="11">Gh-67</strain>
    </source>
</reference>
<evidence type="ECO:0000256" key="6">
    <source>
        <dbReference type="ARBA" id="ARBA00023125"/>
    </source>
</evidence>
<evidence type="ECO:0000313" key="10">
    <source>
        <dbReference type="EMBL" id="SDI26482.1"/>
    </source>
</evidence>
<sequence length="559" mass="65781">MLPDEEYYGGLFNANEDLDSLQQFRLDYLQSYGVEKQKIKENFLHLQTSIFKQQLSFGAKETSRAFKISTWNPFNHEKVDWFDPLWMYGVNTFDIVIGNPPYVNVEKIDTETKKYLFLKYKTCKGRTDLYIAFIERALKLFAKNTGLLTFIIPYPYTNQKYGTDSRKLLIDSYSILEILDTSEYRVFDAAVVKNITLFVGSEVSDTLTKIKKVNSQKNFLENKITESSINQSVFLTLKDYRLETKDVSTVSLLKSVIWNKSISLDNICLISYGARINHKTNGDKKEHYIFKDFKPGLKPFTEGKNIERFSFSQYGWLDYKPNEHYNSMFKELFENEKIMFINIVKDRLRFALDTKHFYNSHTVINCVKWDLLAQANHTTVKRNITPKKIQFGKEFSYKYLIAILNSTLINWYFLNFLSESLHFYPEDAKGLPIHLASAQRQQPFNNLVSYIIFLKALSVPNHVNEYVDNHHLVTMFEEIVDALVYELYFEDEFKNAGVEFFKYAERDFSIIDGLEDDNKMQVIHESYQKLRQKENEIRNNLKLMDTRLNQLIMPIKAAK</sequence>
<dbReference type="EC" id="2.1.1.72" evidence="1"/>
<dbReference type="PANTHER" id="PTHR33841:SF1">
    <property type="entry name" value="DNA METHYLTRANSFERASE A"/>
    <property type="match status" value="1"/>
</dbReference>
<organism evidence="10 11">
    <name type="scientific">Mucilaginibacter gossypii</name>
    <dbReference type="NCBI Taxonomy" id="551996"/>
    <lineage>
        <taxon>Bacteria</taxon>
        <taxon>Pseudomonadati</taxon>
        <taxon>Bacteroidota</taxon>
        <taxon>Sphingobacteriia</taxon>
        <taxon>Sphingobacteriales</taxon>
        <taxon>Sphingobacteriaceae</taxon>
        <taxon>Mucilaginibacter</taxon>
    </lineage>
</organism>
<dbReference type="SUPFAM" id="SSF53335">
    <property type="entry name" value="S-adenosyl-L-methionine-dependent methyltransferases"/>
    <property type="match status" value="1"/>
</dbReference>
<protein>
    <recommendedName>
        <fullName evidence="1">site-specific DNA-methyltransferase (adenine-specific)</fullName>
        <ecNumber evidence="1">2.1.1.72</ecNumber>
    </recommendedName>
</protein>
<evidence type="ECO:0000256" key="2">
    <source>
        <dbReference type="ARBA" id="ARBA00022603"/>
    </source>
</evidence>
<dbReference type="STRING" id="551996.SAMN05192573_1183"/>
<dbReference type="PROSITE" id="PS00092">
    <property type="entry name" value="N6_MTASE"/>
    <property type="match status" value="1"/>
</dbReference>
<dbReference type="InterPro" id="IPR002052">
    <property type="entry name" value="DNA_methylase_N6_adenine_CS"/>
</dbReference>
<name>A0A1G8J5X2_9SPHI</name>
<keyword evidence="4" id="KW-0949">S-adenosyl-L-methionine</keyword>
<evidence type="ECO:0000313" key="11">
    <source>
        <dbReference type="Proteomes" id="UP000199705"/>
    </source>
</evidence>
<dbReference type="Gene3D" id="3.40.50.150">
    <property type="entry name" value="Vaccinia Virus protein VP39"/>
    <property type="match status" value="1"/>
</dbReference>
<proteinExistence type="predicted"/>